<comment type="caution">
    <text evidence="1">The sequence shown here is derived from an EMBL/GenBank/DDBJ whole genome shotgun (WGS) entry which is preliminary data.</text>
</comment>
<protein>
    <submittedName>
        <fullName evidence="1">Uncharacterized protein</fullName>
    </submittedName>
</protein>
<reference evidence="1" key="1">
    <citation type="journal article" date="2023" name="G3 (Bethesda)">
        <title>A reference genome for the long-term kleptoplast-retaining sea slug Elysia crispata morphotype clarki.</title>
        <authorList>
            <person name="Eastman K.E."/>
            <person name="Pendleton A.L."/>
            <person name="Shaikh M.A."/>
            <person name="Suttiyut T."/>
            <person name="Ogas R."/>
            <person name="Tomko P."/>
            <person name="Gavelis G."/>
            <person name="Widhalm J.R."/>
            <person name="Wisecaver J.H."/>
        </authorList>
    </citation>
    <scope>NUCLEOTIDE SEQUENCE</scope>
    <source>
        <strain evidence="1">ECLA1</strain>
    </source>
</reference>
<dbReference type="Proteomes" id="UP001283361">
    <property type="component" value="Unassembled WGS sequence"/>
</dbReference>
<sequence length="109" mass="12066">MWTSYKLTLRTANRIQAALFCHPAPKGLIECNFDTLRLSARGNLLDVGVTRTTVPFGAAPPALLEATDDMCAFVITGKGSNRRQAMRHPYVFINRSGFREQDTVFSCGN</sequence>
<gene>
    <name evidence="1" type="ORF">RRG08_043738</name>
</gene>
<dbReference type="EMBL" id="JAWDGP010003622">
    <property type="protein sequence ID" value="KAK3772523.1"/>
    <property type="molecule type" value="Genomic_DNA"/>
</dbReference>
<evidence type="ECO:0000313" key="2">
    <source>
        <dbReference type="Proteomes" id="UP001283361"/>
    </source>
</evidence>
<evidence type="ECO:0000313" key="1">
    <source>
        <dbReference type="EMBL" id="KAK3772523.1"/>
    </source>
</evidence>
<name>A0AAE0ZN49_9GAST</name>
<keyword evidence="2" id="KW-1185">Reference proteome</keyword>
<organism evidence="1 2">
    <name type="scientific">Elysia crispata</name>
    <name type="common">lettuce slug</name>
    <dbReference type="NCBI Taxonomy" id="231223"/>
    <lineage>
        <taxon>Eukaryota</taxon>
        <taxon>Metazoa</taxon>
        <taxon>Spiralia</taxon>
        <taxon>Lophotrochozoa</taxon>
        <taxon>Mollusca</taxon>
        <taxon>Gastropoda</taxon>
        <taxon>Heterobranchia</taxon>
        <taxon>Euthyneura</taxon>
        <taxon>Panpulmonata</taxon>
        <taxon>Sacoglossa</taxon>
        <taxon>Placobranchoidea</taxon>
        <taxon>Plakobranchidae</taxon>
        <taxon>Elysia</taxon>
    </lineage>
</organism>
<accession>A0AAE0ZN49</accession>
<dbReference type="AlphaFoldDB" id="A0AAE0ZN49"/>
<proteinExistence type="predicted"/>